<keyword evidence="1" id="KW-1133">Transmembrane helix</keyword>
<name>A0AAD9QI60_ACRCE</name>
<dbReference type="EMBL" id="JARQWQ010000031">
    <property type="protein sequence ID" value="KAK2561712.1"/>
    <property type="molecule type" value="Genomic_DNA"/>
</dbReference>
<proteinExistence type="predicted"/>
<keyword evidence="1" id="KW-0812">Transmembrane</keyword>
<sequence length="126" mass="13852">MSSVSNTPFSVHRKRLSELRQKGSASDTHMLPNVASSQNNLKSAYFISILTCAFISPLPMLSTPLGNLKLDDRSSMARPLTSSEETFLRAKDISLLLITVCSDDTRRPKNASLMSFKALQAFSILS</sequence>
<gene>
    <name evidence="2" type="ORF">P5673_015074</name>
</gene>
<keyword evidence="3" id="KW-1185">Reference proteome</keyword>
<keyword evidence="1" id="KW-0472">Membrane</keyword>
<accession>A0AAD9QI60</accession>
<evidence type="ECO:0000256" key="1">
    <source>
        <dbReference type="SAM" id="Phobius"/>
    </source>
</evidence>
<feature type="transmembrane region" description="Helical" evidence="1">
    <location>
        <begin position="44"/>
        <end position="68"/>
    </location>
</feature>
<reference evidence="2" key="2">
    <citation type="journal article" date="2023" name="Science">
        <title>Genomic signatures of disease resistance in endangered staghorn corals.</title>
        <authorList>
            <person name="Vollmer S.V."/>
            <person name="Selwyn J.D."/>
            <person name="Despard B.A."/>
            <person name="Roesel C.L."/>
        </authorList>
    </citation>
    <scope>NUCLEOTIDE SEQUENCE</scope>
    <source>
        <strain evidence="2">K2</strain>
    </source>
</reference>
<dbReference type="AlphaFoldDB" id="A0AAD9QI60"/>
<comment type="caution">
    <text evidence="2">The sequence shown here is derived from an EMBL/GenBank/DDBJ whole genome shotgun (WGS) entry which is preliminary data.</text>
</comment>
<evidence type="ECO:0000313" key="2">
    <source>
        <dbReference type="EMBL" id="KAK2561712.1"/>
    </source>
</evidence>
<protein>
    <submittedName>
        <fullName evidence="2">Uncharacterized protein</fullName>
    </submittedName>
</protein>
<reference evidence="2" key="1">
    <citation type="journal article" date="2023" name="G3 (Bethesda)">
        <title>Whole genome assembly and annotation of the endangered Caribbean coral Acropora cervicornis.</title>
        <authorList>
            <person name="Selwyn J.D."/>
            <person name="Vollmer S.V."/>
        </authorList>
    </citation>
    <scope>NUCLEOTIDE SEQUENCE</scope>
    <source>
        <strain evidence="2">K2</strain>
    </source>
</reference>
<dbReference type="Proteomes" id="UP001249851">
    <property type="component" value="Unassembled WGS sequence"/>
</dbReference>
<organism evidence="2 3">
    <name type="scientific">Acropora cervicornis</name>
    <name type="common">Staghorn coral</name>
    <dbReference type="NCBI Taxonomy" id="6130"/>
    <lineage>
        <taxon>Eukaryota</taxon>
        <taxon>Metazoa</taxon>
        <taxon>Cnidaria</taxon>
        <taxon>Anthozoa</taxon>
        <taxon>Hexacorallia</taxon>
        <taxon>Scleractinia</taxon>
        <taxon>Astrocoeniina</taxon>
        <taxon>Acroporidae</taxon>
        <taxon>Acropora</taxon>
    </lineage>
</organism>
<evidence type="ECO:0000313" key="3">
    <source>
        <dbReference type="Proteomes" id="UP001249851"/>
    </source>
</evidence>